<dbReference type="EMBL" id="CP036318">
    <property type="protein sequence ID" value="QDV56086.1"/>
    <property type="molecule type" value="Genomic_DNA"/>
</dbReference>
<gene>
    <name evidence="2" type="ORF">Mal33_20650</name>
</gene>
<accession>A0A518ISL1</accession>
<dbReference type="Pfam" id="PF13454">
    <property type="entry name" value="NAD_binding_9"/>
    <property type="match status" value="1"/>
</dbReference>
<keyword evidence="3" id="KW-1185">Reference proteome</keyword>
<dbReference type="AlphaFoldDB" id="A0A518ISL1"/>
<name>A0A518ISL1_9BACT</name>
<organism evidence="2 3">
    <name type="scientific">Rosistilla oblonga</name>
    <dbReference type="NCBI Taxonomy" id="2527990"/>
    <lineage>
        <taxon>Bacteria</taxon>
        <taxon>Pseudomonadati</taxon>
        <taxon>Planctomycetota</taxon>
        <taxon>Planctomycetia</taxon>
        <taxon>Pirellulales</taxon>
        <taxon>Pirellulaceae</taxon>
        <taxon>Rosistilla</taxon>
    </lineage>
</organism>
<evidence type="ECO:0000259" key="1">
    <source>
        <dbReference type="Pfam" id="PF13454"/>
    </source>
</evidence>
<protein>
    <recommendedName>
        <fullName evidence="1">FAD-dependent urate hydroxylase HpyO/Asp monooxygenase CreE-like FAD/NAD(P)-binding domain-containing protein</fullName>
    </recommendedName>
</protein>
<dbReference type="PANTHER" id="PTHR40254:SF1">
    <property type="entry name" value="BLR0577 PROTEIN"/>
    <property type="match status" value="1"/>
</dbReference>
<sequence>MSAPLAASVAVGDRSNLSHGASRFRIGVVGCGPRGLYSLQSLSDELRRSPRVRSLSIDIFEPSEFPGAGNVYASCQPHYLKMNFAAKHINAWADPGESGAERLDFVGWLKQRYGTSLDPNGFAPRAIVGEYLHDCYRKVYAELEEVAQVTLHRCSVSRVDRRDRRWVVQTDRLEAEYDELVLTVGHEGWRTPQPSQEQTKVEFIPAFPIRKNLSVESIRPGETVAIRGYGLTWIDVTLALTTGRSGAFIVTGHNWRYLPSGCEPRRIIPFSRSGRPMLAKPNESLFPQPAALDAIWERGRNAIDALQLPIHRCDRGSEFWQILTQSAAAAVNHFRDRSFVTSTEVQNWFDDWRRGTMKPQASLAAMRRSFRVATGREAPDVGCAMGAAWRNLYPAIVRQVSYGGLAADQWKNFWHIAAEMERIAFGPPADNVGRMLALIDAGIVDLRFLTSELQIDSSRRAGTCTTGNGIDTVAVDRCVDAVLPSPLQLHSAGPLQGLLEARTIQRLHGSEGIEVDRLGRPVTEKGRAVDGLSIIGRSTEGCVLGNDTLSRTLHDQPQRWAAEVAARIQNRKENE</sequence>
<evidence type="ECO:0000313" key="3">
    <source>
        <dbReference type="Proteomes" id="UP000316770"/>
    </source>
</evidence>
<proteinExistence type="predicted"/>
<dbReference type="InterPro" id="IPR038732">
    <property type="entry name" value="HpyO/CreE_NAD-binding"/>
</dbReference>
<evidence type="ECO:0000313" key="2">
    <source>
        <dbReference type="EMBL" id="QDV56086.1"/>
    </source>
</evidence>
<dbReference type="InterPro" id="IPR052189">
    <property type="entry name" value="L-asp_N-monooxygenase_NS-form"/>
</dbReference>
<dbReference type="SUPFAM" id="SSF51905">
    <property type="entry name" value="FAD/NAD(P)-binding domain"/>
    <property type="match status" value="1"/>
</dbReference>
<dbReference type="RefSeq" id="WP_145284146.1">
    <property type="nucleotide sequence ID" value="NZ_CP036318.1"/>
</dbReference>
<dbReference type="PANTHER" id="PTHR40254">
    <property type="entry name" value="BLR0577 PROTEIN"/>
    <property type="match status" value="1"/>
</dbReference>
<dbReference type="Proteomes" id="UP000316770">
    <property type="component" value="Chromosome"/>
</dbReference>
<feature type="domain" description="FAD-dependent urate hydroxylase HpyO/Asp monooxygenase CreE-like FAD/NAD(P)-binding" evidence="1">
    <location>
        <begin position="28"/>
        <end position="186"/>
    </location>
</feature>
<dbReference type="InterPro" id="IPR036188">
    <property type="entry name" value="FAD/NAD-bd_sf"/>
</dbReference>
<reference evidence="2 3" key="1">
    <citation type="submission" date="2019-02" db="EMBL/GenBank/DDBJ databases">
        <title>Deep-cultivation of Planctomycetes and their phenomic and genomic characterization uncovers novel biology.</title>
        <authorList>
            <person name="Wiegand S."/>
            <person name="Jogler M."/>
            <person name="Boedeker C."/>
            <person name="Pinto D."/>
            <person name="Vollmers J."/>
            <person name="Rivas-Marin E."/>
            <person name="Kohn T."/>
            <person name="Peeters S.H."/>
            <person name="Heuer A."/>
            <person name="Rast P."/>
            <person name="Oberbeckmann S."/>
            <person name="Bunk B."/>
            <person name="Jeske O."/>
            <person name="Meyerdierks A."/>
            <person name="Storesund J.E."/>
            <person name="Kallscheuer N."/>
            <person name="Luecker S."/>
            <person name="Lage O.M."/>
            <person name="Pohl T."/>
            <person name="Merkel B.J."/>
            <person name="Hornburger P."/>
            <person name="Mueller R.-W."/>
            <person name="Bruemmer F."/>
            <person name="Labrenz M."/>
            <person name="Spormann A.M."/>
            <person name="Op den Camp H."/>
            <person name="Overmann J."/>
            <person name="Amann R."/>
            <person name="Jetten M.S.M."/>
            <person name="Mascher T."/>
            <person name="Medema M.H."/>
            <person name="Devos D.P."/>
            <person name="Kaster A.-K."/>
            <person name="Ovreas L."/>
            <person name="Rohde M."/>
            <person name="Galperin M.Y."/>
            <person name="Jogler C."/>
        </authorList>
    </citation>
    <scope>NUCLEOTIDE SEQUENCE [LARGE SCALE GENOMIC DNA]</scope>
    <source>
        <strain evidence="2 3">Mal33</strain>
    </source>
</reference>